<dbReference type="SMART" id="SM00332">
    <property type="entry name" value="PP2Cc"/>
    <property type="match status" value="1"/>
</dbReference>
<comment type="catalytic activity">
    <reaction evidence="9">
        <text>O-phospho-L-threonyl-[protein] + H2O = L-threonyl-[protein] + phosphate</text>
        <dbReference type="Rhea" id="RHEA:47004"/>
        <dbReference type="Rhea" id="RHEA-COMP:11060"/>
        <dbReference type="Rhea" id="RHEA-COMP:11605"/>
        <dbReference type="ChEBI" id="CHEBI:15377"/>
        <dbReference type="ChEBI" id="CHEBI:30013"/>
        <dbReference type="ChEBI" id="CHEBI:43474"/>
        <dbReference type="ChEBI" id="CHEBI:61977"/>
        <dbReference type="EC" id="3.1.3.16"/>
    </reaction>
    <physiologicalReaction direction="left-to-right" evidence="9">
        <dbReference type="Rhea" id="RHEA:47005"/>
    </physiologicalReaction>
</comment>
<sequence>MGQILSSPETKKKSESGGNDRFLYAVSEMQGWRIAMEDAHVAVLDLDGEPNSYFAVYDGHGGSRVAKYAGENVHKRLMTEEAYLDKKYDIALKKAFLGTDEDLLASRTRDTSGCTAVAALITGDNKIYVANAGDSRSIIGVKGESKALSFDHKPTNESEKARICAAGGFVEFGRVNGNLALSRALGDFEFKKNQALSPEQQIITADPEVISHDITEEDEFLILACDGIWDCLSSQQVVDIVRYQVSEGKDLAEITEMICDHCLAPDTTSRIGIGCDNMTILIVAILHGRTKEEWYAWITDRVHNRYGYDTPTTIPQLYSPTRIMSFRARQEALEAQDKARQEDDSNVGLLTNASIGHIARILGSTGGISFSPGSSIFSDSGTLMFGGDDSDDEESIEEGTQYETRAFTNSTELGEAQPSDPTKHLRAQLDQFERDMREDAMREDDGDYRMGVPYEVSDFSFHSLQGEAPPSPKALPNGDVKSLVAPVEQLKSQPGGDAPASVAEIEGLLDTSEGPLKG</sequence>
<evidence type="ECO:0000259" key="12">
    <source>
        <dbReference type="PROSITE" id="PS51746"/>
    </source>
</evidence>
<evidence type="ECO:0000256" key="8">
    <source>
        <dbReference type="ARBA" id="ARBA00023211"/>
    </source>
</evidence>
<dbReference type="Proteomes" id="UP000242287">
    <property type="component" value="Unassembled WGS sequence"/>
</dbReference>
<evidence type="ECO:0000256" key="6">
    <source>
        <dbReference type="ARBA" id="ARBA00022801"/>
    </source>
</evidence>
<dbReference type="Pfam" id="PF00481">
    <property type="entry name" value="PP2C"/>
    <property type="match status" value="1"/>
</dbReference>
<keyword evidence="5" id="KW-0479">Metal-binding</keyword>
<dbReference type="STRING" id="703135.A0A2A9P0J8"/>
<evidence type="ECO:0000256" key="3">
    <source>
        <dbReference type="ARBA" id="ARBA00006702"/>
    </source>
</evidence>
<evidence type="ECO:0000256" key="2">
    <source>
        <dbReference type="ARBA" id="ARBA00001946"/>
    </source>
</evidence>
<keyword evidence="7 10" id="KW-0904">Protein phosphatase</keyword>
<dbReference type="PROSITE" id="PS51746">
    <property type="entry name" value="PPM_2"/>
    <property type="match status" value="1"/>
</dbReference>
<dbReference type="Gene3D" id="3.60.40.10">
    <property type="entry name" value="PPM-type phosphatase domain"/>
    <property type="match status" value="1"/>
</dbReference>
<gene>
    <name evidence="13" type="ORF">AMATHDRAFT_72999</name>
</gene>
<reference evidence="13 14" key="1">
    <citation type="submission" date="2014-02" db="EMBL/GenBank/DDBJ databases">
        <title>Transposable element dynamics among asymbiotic and ectomycorrhizal Amanita fungi.</title>
        <authorList>
            <consortium name="DOE Joint Genome Institute"/>
            <person name="Hess J."/>
            <person name="Skrede I."/>
            <person name="Wolfe B."/>
            <person name="LaButti K."/>
            <person name="Ohm R.A."/>
            <person name="Grigoriev I.V."/>
            <person name="Pringle A."/>
        </authorList>
    </citation>
    <scope>NUCLEOTIDE SEQUENCE [LARGE SCALE GENOMIC DNA]</scope>
    <source>
        <strain evidence="13 14">SKay4041</strain>
    </source>
</reference>
<evidence type="ECO:0000313" key="13">
    <source>
        <dbReference type="EMBL" id="PFH53983.1"/>
    </source>
</evidence>
<evidence type="ECO:0000256" key="1">
    <source>
        <dbReference type="ARBA" id="ARBA00001936"/>
    </source>
</evidence>
<evidence type="ECO:0000256" key="5">
    <source>
        <dbReference type="ARBA" id="ARBA00022723"/>
    </source>
</evidence>
<proteinExistence type="inferred from homology"/>
<feature type="domain" description="PPM-type phosphatase" evidence="12">
    <location>
        <begin position="23"/>
        <end position="285"/>
    </location>
</feature>
<dbReference type="SUPFAM" id="SSF81606">
    <property type="entry name" value="PP2C-like"/>
    <property type="match status" value="1"/>
</dbReference>
<evidence type="ECO:0000256" key="7">
    <source>
        <dbReference type="ARBA" id="ARBA00022912"/>
    </source>
</evidence>
<evidence type="ECO:0000256" key="10">
    <source>
        <dbReference type="RuleBase" id="RU003465"/>
    </source>
</evidence>
<dbReference type="InterPro" id="IPR036457">
    <property type="entry name" value="PPM-type-like_dom_sf"/>
</dbReference>
<dbReference type="GO" id="GO:0004722">
    <property type="term" value="F:protein serine/threonine phosphatase activity"/>
    <property type="evidence" value="ECO:0007669"/>
    <property type="project" value="UniProtKB-EC"/>
</dbReference>
<keyword evidence="14" id="KW-1185">Reference proteome</keyword>
<comment type="cofactor">
    <cofactor evidence="1">
        <name>Mn(2+)</name>
        <dbReference type="ChEBI" id="CHEBI:29035"/>
    </cofactor>
</comment>
<comment type="cofactor">
    <cofactor evidence="2">
        <name>Mg(2+)</name>
        <dbReference type="ChEBI" id="CHEBI:18420"/>
    </cofactor>
</comment>
<evidence type="ECO:0000256" key="11">
    <source>
        <dbReference type="SAM" id="MobiDB-lite"/>
    </source>
</evidence>
<keyword evidence="8" id="KW-0464">Manganese</keyword>
<feature type="region of interest" description="Disordered" evidence="11">
    <location>
        <begin position="461"/>
        <end position="481"/>
    </location>
</feature>
<dbReference type="CDD" id="cd00143">
    <property type="entry name" value="PP2Cc"/>
    <property type="match status" value="1"/>
</dbReference>
<dbReference type="InterPro" id="IPR015655">
    <property type="entry name" value="PP2C"/>
</dbReference>
<comment type="similarity">
    <text evidence="3 10">Belongs to the PP2C family.</text>
</comment>
<dbReference type="PANTHER" id="PTHR13832:SF565">
    <property type="entry name" value="AT28366P-RELATED"/>
    <property type="match status" value="1"/>
</dbReference>
<dbReference type="PROSITE" id="PS01032">
    <property type="entry name" value="PPM_1"/>
    <property type="match status" value="1"/>
</dbReference>
<dbReference type="PANTHER" id="PTHR13832">
    <property type="entry name" value="PROTEIN PHOSPHATASE 2C"/>
    <property type="match status" value="1"/>
</dbReference>
<evidence type="ECO:0000313" key="14">
    <source>
        <dbReference type="Proteomes" id="UP000242287"/>
    </source>
</evidence>
<dbReference type="EMBL" id="KZ301971">
    <property type="protein sequence ID" value="PFH53983.1"/>
    <property type="molecule type" value="Genomic_DNA"/>
</dbReference>
<dbReference type="EC" id="3.1.3.16" evidence="4"/>
<keyword evidence="6 10" id="KW-0378">Hydrolase</keyword>
<dbReference type="InterPro" id="IPR000222">
    <property type="entry name" value="PP2C_BS"/>
</dbReference>
<dbReference type="AlphaFoldDB" id="A0A2A9P0J8"/>
<accession>A0A2A9P0J8</accession>
<name>A0A2A9P0J8_9AGAR</name>
<evidence type="ECO:0000256" key="9">
    <source>
        <dbReference type="ARBA" id="ARBA00048832"/>
    </source>
</evidence>
<dbReference type="OrthoDB" id="10264738at2759"/>
<evidence type="ECO:0000256" key="4">
    <source>
        <dbReference type="ARBA" id="ARBA00013081"/>
    </source>
</evidence>
<dbReference type="GO" id="GO:0046872">
    <property type="term" value="F:metal ion binding"/>
    <property type="evidence" value="ECO:0007669"/>
    <property type="project" value="UniProtKB-KW"/>
</dbReference>
<dbReference type="FunFam" id="3.60.40.10:FF:000016">
    <property type="entry name" value="Protein phosphatase 2C"/>
    <property type="match status" value="1"/>
</dbReference>
<protein>
    <recommendedName>
        <fullName evidence="4">protein-serine/threonine phosphatase</fullName>
        <ecNumber evidence="4">3.1.3.16</ecNumber>
    </recommendedName>
</protein>
<dbReference type="InterPro" id="IPR001932">
    <property type="entry name" value="PPM-type_phosphatase-like_dom"/>
</dbReference>
<organism evidence="13 14">
    <name type="scientific">Amanita thiersii Skay4041</name>
    <dbReference type="NCBI Taxonomy" id="703135"/>
    <lineage>
        <taxon>Eukaryota</taxon>
        <taxon>Fungi</taxon>
        <taxon>Dikarya</taxon>
        <taxon>Basidiomycota</taxon>
        <taxon>Agaricomycotina</taxon>
        <taxon>Agaricomycetes</taxon>
        <taxon>Agaricomycetidae</taxon>
        <taxon>Agaricales</taxon>
        <taxon>Pluteineae</taxon>
        <taxon>Amanitaceae</taxon>
        <taxon>Amanita</taxon>
    </lineage>
</organism>